<evidence type="ECO:0000313" key="7">
    <source>
        <dbReference type="Proteomes" id="UP000035287"/>
    </source>
</evidence>
<evidence type="ECO:0000256" key="3">
    <source>
        <dbReference type="ARBA" id="ARBA00022989"/>
    </source>
</evidence>
<dbReference type="PANTHER" id="PTHR36985">
    <property type="entry name" value="TRANSLOCATION AND ASSEMBLY MODULE SUBUNIT TAMB"/>
    <property type="match status" value="1"/>
</dbReference>
<dbReference type="RefSeq" id="WP_047821739.1">
    <property type="nucleotide sequence ID" value="NZ_CP011770.1"/>
</dbReference>
<organism evidence="6 7">
    <name type="scientific">Croceicoccus naphthovorans</name>
    <dbReference type="NCBI Taxonomy" id="1348774"/>
    <lineage>
        <taxon>Bacteria</taxon>
        <taxon>Pseudomonadati</taxon>
        <taxon>Pseudomonadota</taxon>
        <taxon>Alphaproteobacteria</taxon>
        <taxon>Sphingomonadales</taxon>
        <taxon>Erythrobacteraceae</taxon>
        <taxon>Croceicoccus</taxon>
    </lineage>
</organism>
<dbReference type="Pfam" id="PF04357">
    <property type="entry name" value="TamB"/>
    <property type="match status" value="1"/>
</dbReference>
<evidence type="ECO:0000256" key="4">
    <source>
        <dbReference type="ARBA" id="ARBA00023136"/>
    </source>
</evidence>
<keyword evidence="4" id="KW-0472">Membrane</keyword>
<evidence type="ECO:0000256" key="2">
    <source>
        <dbReference type="ARBA" id="ARBA00022692"/>
    </source>
</evidence>
<proteinExistence type="predicted"/>
<comment type="subcellular location">
    <subcellularLocation>
        <location evidence="1">Membrane</location>
        <topology evidence="1">Single-pass membrane protein</topology>
    </subcellularLocation>
</comment>
<dbReference type="GO" id="GO:0005886">
    <property type="term" value="C:plasma membrane"/>
    <property type="evidence" value="ECO:0007669"/>
    <property type="project" value="InterPro"/>
</dbReference>
<dbReference type="PANTHER" id="PTHR36985:SF1">
    <property type="entry name" value="TRANSLOCATION AND ASSEMBLY MODULE SUBUNIT TAMB"/>
    <property type="match status" value="1"/>
</dbReference>
<dbReference type="OrthoDB" id="7784409at2"/>
<dbReference type="KEGG" id="cna:AB433_13680"/>
<dbReference type="PATRIC" id="fig|1348774.3.peg.2878"/>
<protein>
    <recommendedName>
        <fullName evidence="5">Translocation and assembly module TamB C-terminal domain-containing protein</fullName>
    </recommendedName>
</protein>
<dbReference type="GO" id="GO:0009306">
    <property type="term" value="P:protein secretion"/>
    <property type="evidence" value="ECO:0007669"/>
    <property type="project" value="InterPro"/>
</dbReference>
<dbReference type="STRING" id="1348774.AB433_13680"/>
<reference evidence="6 7" key="1">
    <citation type="submission" date="2015-06" db="EMBL/GenBank/DDBJ databases">
        <authorList>
            <person name="Zeng Y."/>
            <person name="Huang Y."/>
        </authorList>
    </citation>
    <scope>NUCLEOTIDE SEQUENCE [LARGE SCALE GENOMIC DNA]</scope>
    <source>
        <strain evidence="6 7">PQ-2</strain>
    </source>
</reference>
<name>A0A0G3XJH7_9SPHN</name>
<dbReference type="InterPro" id="IPR007452">
    <property type="entry name" value="TamB_C"/>
</dbReference>
<feature type="domain" description="Translocation and assembly module TamB C-terminal" evidence="5">
    <location>
        <begin position="1045"/>
        <end position="1380"/>
    </location>
</feature>
<evidence type="ECO:0000256" key="1">
    <source>
        <dbReference type="ARBA" id="ARBA00004167"/>
    </source>
</evidence>
<dbReference type="Proteomes" id="UP000035287">
    <property type="component" value="Chromosome"/>
</dbReference>
<accession>A0A0G3XJH7</accession>
<keyword evidence="3" id="KW-1133">Transmembrane helix</keyword>
<dbReference type="EMBL" id="CP011770">
    <property type="protein sequence ID" value="AKM10776.1"/>
    <property type="molecule type" value="Genomic_DNA"/>
</dbReference>
<dbReference type="GO" id="GO:0097347">
    <property type="term" value="C:TAM protein secretion complex"/>
    <property type="evidence" value="ECO:0007669"/>
    <property type="project" value="TreeGrafter"/>
</dbReference>
<evidence type="ECO:0000259" key="5">
    <source>
        <dbReference type="Pfam" id="PF04357"/>
    </source>
</evidence>
<gene>
    <name evidence="6" type="ORF">AB433_13680</name>
</gene>
<keyword evidence="7" id="KW-1185">Reference proteome</keyword>
<keyword evidence="2" id="KW-0812">Transmembrane</keyword>
<sequence length="1391" mass="146551">MAEEKLPDTPPERPRRDWGKYWRRRFAAAVLGLIGLLGVGALLLDSSIGHRFITDSIASYAPASGLRVKVGRIDGSVLSRATLHDVEFSDKQGTFLTVPEIDLDWRPLKWFTSGLDVRKLVLRRGTLSRLPELEPGDPDAPLLPDFPIRIDRLELDRLYVDEAVAGIGRTVNLRANADLANGRAKLNVLGELGGEDELFVHLDASERKNLLDLAFRYKAPKGGFLAGLVGAEDDVSAMIRGDGTWADWTGGLYVTEGGEKFAAMRLTKQDAVYGASGQVFPGDIFIGIPARAIGDALSVKLATTFEGSVFDGTAIVVGDGVWAHAKGTVDLADNLFDGLTLRSRVTDPDLLGVRAENLRAKLDLDGSFQDLDIGYRVTGNRIAAGTSELAGILATGDATWDENGLTLPINLRADRIETGVELLDPRLVGAALTGTVTWRDGAVASDDLVLAAPGVDARMRLAGNTDAGRYTLTGPVAMQGVQLEGMGRANVLADIEAVLGGAQGWSVRAALDGKLTQVSNATLANLAGPQIAVKADVTTSANAPVLVQMARLSSRNLRMMISGTRRTDGTVTLTGRGEQATYGPFTVDSTIDGSGPHAVLVFASPLPAAGLTDVRVAIDPTGDGFAIETEGGSTLGPFEGEMFLVMPADGPTQVNIERLTVSDTTLAGTLTLEDGGANGTLALNGGGVEGMVSLTPQAAGQGIDADVIVRNARFEGPTPITVRAARLAVNGVIGDSTTLTGAVNAQGVTRGNMFIGRLAAEGELTDGVGTFRANVAGRRSARFNLRLIGDIAPDRISVGARGRYAGERITMPRRAVLVKTGEDWTLERSQINFAGGAIQAEGRYGEATQITVRIADMPLDITDLVMPDLGLGGTLSGVVEYNNVPGTLATGSARLKFDDLTRSGLVLTSRPIDIALVADLSTNDLQAKAVFRDGASQHGRLQARIGGLPARGGLVERLRAGNLFAQMRYDGPADALWRLAAIETFDLTGPVRVAGNVTGTLDNPQVRGTLRADDLRLQSTLTGTDITGLDARGSFDGSVLRISRFAGKASNGGAVSGSGSIDLSDIATSGVGMDIRIAARNAMLLNRDDMSAAVTGPLRIVMRDNVGTIAGRLDLVRGNWVLNNAEVAAALPNIPRREVNTPPDRVERLAPSAPWRYLVDVQANNRFTVTGMGLDSEWGANIQLRGTTDEPRILGEANLVRGGYEFAGKRFELTRGRIRFSGSNPPAPRLDVVAEADINEINARISITGTALAPQIAFSSIPALPEEEVLSRLLFGDSIANISAPEALQLGAALASMQGGGGGGLDPINKLRSAIGLDRLRVVGADEALGRGTSVAVGEYLGRNLYVELVTDGQGYSATELEYRVTAWLSLLATVSSLGGNGVEAEISKDY</sequence>
<evidence type="ECO:0000313" key="6">
    <source>
        <dbReference type="EMBL" id="AKM10776.1"/>
    </source>
</evidence>